<proteinExistence type="predicted"/>
<dbReference type="InterPro" id="IPR051043">
    <property type="entry name" value="Sulfatase_Mod_Factor_Kinase"/>
</dbReference>
<accession>A0A5S3N2N2</accession>
<dbReference type="Gene3D" id="3.90.1580.10">
    <property type="entry name" value="paralog of FGE (formylglycine-generating enzyme)"/>
    <property type="match status" value="1"/>
</dbReference>
<dbReference type="InterPro" id="IPR005532">
    <property type="entry name" value="SUMF_dom"/>
</dbReference>
<keyword evidence="3" id="KW-1185">Reference proteome</keyword>
<sequence>MFNTYKNCLKFVFVFVFFISCDKKKETKTDVENKNNTEVNANITDPEGMVWVESKTFLMGAKEGDKFAMMREKPAHNVYVDGFYIDAHEVTNTQFRKFVEATNYITTAEKPIDWDEIKKDLPPNTLKPADSILQPGSLIFNKNAGKVVSMNNYQQWWTWKIGANWKQPEGPGSTIEGKDNFPVVHVSYDDALAYCKWANRRLPTEAEWESAAQGNNKNNTFVWGNDESALNSNANTWQGQFPTNNISEDGFEYISPIKSYPPNNLGIYDMAGNVWEMTTDLFNVNYYQSINPNEVLKNPKGAEKSYTPSNPYQLERVMKGGSFLCHESYCASYRISARMGMEPSSSSDHIGFRTVATKEMVLNQKK</sequence>
<evidence type="ECO:0000313" key="2">
    <source>
        <dbReference type="EMBL" id="TMM29092.1"/>
    </source>
</evidence>
<dbReference type="InterPro" id="IPR016187">
    <property type="entry name" value="CTDL_fold"/>
</dbReference>
<dbReference type="GO" id="GO:0120147">
    <property type="term" value="F:formylglycine-generating oxidase activity"/>
    <property type="evidence" value="ECO:0007669"/>
    <property type="project" value="TreeGrafter"/>
</dbReference>
<dbReference type="PROSITE" id="PS51257">
    <property type="entry name" value="PROKAR_LIPOPROTEIN"/>
    <property type="match status" value="1"/>
</dbReference>
<evidence type="ECO:0000259" key="1">
    <source>
        <dbReference type="Pfam" id="PF03781"/>
    </source>
</evidence>
<dbReference type="AlphaFoldDB" id="A0A5S3N2N2"/>
<dbReference type="InterPro" id="IPR042095">
    <property type="entry name" value="SUMF_sf"/>
</dbReference>
<dbReference type="PANTHER" id="PTHR23150:SF19">
    <property type="entry name" value="FORMYLGLYCINE-GENERATING ENZYME"/>
    <property type="match status" value="1"/>
</dbReference>
<organism evidence="2 3">
    <name type="scientific">Polaribacter aestuariivivens</name>
    <dbReference type="NCBI Taxonomy" id="2304626"/>
    <lineage>
        <taxon>Bacteria</taxon>
        <taxon>Pseudomonadati</taxon>
        <taxon>Bacteroidota</taxon>
        <taxon>Flavobacteriia</taxon>
        <taxon>Flavobacteriales</taxon>
        <taxon>Flavobacteriaceae</taxon>
    </lineage>
</organism>
<reference evidence="2 3" key="1">
    <citation type="submission" date="2019-05" db="EMBL/GenBank/DDBJ databases">
        <title>Polaribacter aestuariivivens sp. nov., isolated from a tidal flat.</title>
        <authorList>
            <person name="Yoon J.-H."/>
        </authorList>
    </citation>
    <scope>NUCLEOTIDE SEQUENCE [LARGE SCALE GENOMIC DNA]</scope>
    <source>
        <strain evidence="2 3">DBTF-3</strain>
    </source>
</reference>
<dbReference type="EMBL" id="VANR01000006">
    <property type="protein sequence ID" value="TMM29092.1"/>
    <property type="molecule type" value="Genomic_DNA"/>
</dbReference>
<protein>
    <submittedName>
        <fullName evidence="2">Formylglycine-generating enzyme family protein</fullName>
    </submittedName>
</protein>
<dbReference type="PANTHER" id="PTHR23150">
    <property type="entry name" value="SULFATASE MODIFYING FACTOR 1, 2"/>
    <property type="match status" value="1"/>
</dbReference>
<evidence type="ECO:0000313" key="3">
    <source>
        <dbReference type="Proteomes" id="UP000307140"/>
    </source>
</evidence>
<dbReference type="SUPFAM" id="SSF56436">
    <property type="entry name" value="C-type lectin-like"/>
    <property type="match status" value="1"/>
</dbReference>
<feature type="domain" description="Sulfatase-modifying factor enzyme-like" evidence="1">
    <location>
        <begin position="47"/>
        <end position="355"/>
    </location>
</feature>
<dbReference type="Proteomes" id="UP000307140">
    <property type="component" value="Unassembled WGS sequence"/>
</dbReference>
<dbReference type="OrthoDB" id="9768004at2"/>
<gene>
    <name evidence="2" type="ORF">FDT66_11940</name>
</gene>
<name>A0A5S3N2N2_9FLAO</name>
<dbReference type="Pfam" id="PF03781">
    <property type="entry name" value="FGE-sulfatase"/>
    <property type="match status" value="1"/>
</dbReference>
<comment type="caution">
    <text evidence="2">The sequence shown here is derived from an EMBL/GenBank/DDBJ whole genome shotgun (WGS) entry which is preliminary data.</text>
</comment>